<keyword evidence="3 4" id="KW-0132">Cell division</keyword>
<keyword evidence="2 3" id="KW-0067">ATP-binding</keyword>
<dbReference type="Proteomes" id="UP000259273">
    <property type="component" value="Unassembled WGS sequence"/>
</dbReference>
<dbReference type="SUPFAM" id="SSF52540">
    <property type="entry name" value="P-loop containing nucleoside triphosphate hydrolases"/>
    <property type="match status" value="1"/>
</dbReference>
<comment type="subunit">
    <text evidence="3">Interacts with FtsZ.</text>
</comment>
<accession>A0A3C1KSM7</accession>
<evidence type="ECO:0000256" key="2">
    <source>
        <dbReference type="ARBA" id="ARBA00022840"/>
    </source>
</evidence>
<proteinExistence type="inferred from homology"/>
<dbReference type="NCBIfam" id="NF040713">
    <property type="entry name" value="ZapE"/>
    <property type="match status" value="1"/>
</dbReference>
<feature type="binding site" evidence="3">
    <location>
        <begin position="142"/>
        <end position="149"/>
    </location>
    <ligand>
        <name>ATP</name>
        <dbReference type="ChEBI" id="CHEBI:30616"/>
    </ligand>
</feature>
<comment type="caution">
    <text evidence="4">The sequence shown here is derived from an EMBL/GenBank/DDBJ whole genome shotgun (WGS) entry which is preliminary data.</text>
</comment>
<keyword evidence="3" id="KW-0963">Cytoplasm</keyword>
<name>A0A3C1KSM7_9GAMM</name>
<evidence type="ECO:0000313" key="5">
    <source>
        <dbReference type="Proteomes" id="UP000259273"/>
    </source>
</evidence>
<keyword evidence="3" id="KW-0378">Hydrolase</keyword>
<dbReference type="GO" id="GO:0016887">
    <property type="term" value="F:ATP hydrolysis activity"/>
    <property type="evidence" value="ECO:0007669"/>
    <property type="project" value="UniProtKB-UniRule"/>
</dbReference>
<dbReference type="InterPro" id="IPR030870">
    <property type="entry name" value="ZapE"/>
</dbReference>
<comment type="function">
    <text evidence="3">Reduces the stability of FtsZ polymers in the presence of ATP.</text>
</comment>
<dbReference type="PANTHER" id="PTHR12169:SF6">
    <property type="entry name" value="AFG1-LIKE ATPASE"/>
    <property type="match status" value="1"/>
</dbReference>
<dbReference type="Gene3D" id="3.40.50.300">
    <property type="entry name" value="P-loop containing nucleotide triphosphate hydrolases"/>
    <property type="match status" value="1"/>
</dbReference>
<dbReference type="Pfam" id="PF03969">
    <property type="entry name" value="AFG1_ATPase"/>
    <property type="match status" value="1"/>
</dbReference>
<dbReference type="EMBL" id="DMND01000239">
    <property type="protein sequence ID" value="HAN29538.1"/>
    <property type="molecule type" value="Genomic_DNA"/>
</dbReference>
<dbReference type="HAMAP" id="MF_01919">
    <property type="entry name" value="ZapE"/>
    <property type="match status" value="1"/>
</dbReference>
<evidence type="ECO:0000256" key="1">
    <source>
        <dbReference type="ARBA" id="ARBA00022741"/>
    </source>
</evidence>
<dbReference type="InterPro" id="IPR005654">
    <property type="entry name" value="ATPase_AFG1-like"/>
</dbReference>
<protein>
    <recommendedName>
        <fullName evidence="3">Cell division protein ZapE</fullName>
    </recommendedName>
    <alternativeName>
        <fullName evidence="3">Z ring-associated protein ZapE</fullName>
    </alternativeName>
</protein>
<organism evidence="4 5">
    <name type="scientific">Haliea salexigens</name>
    <dbReference type="NCBI Taxonomy" id="287487"/>
    <lineage>
        <taxon>Bacteria</taxon>
        <taxon>Pseudomonadati</taxon>
        <taxon>Pseudomonadota</taxon>
        <taxon>Gammaproteobacteria</taxon>
        <taxon>Cellvibrionales</taxon>
        <taxon>Halieaceae</taxon>
        <taxon>Haliea</taxon>
    </lineage>
</organism>
<evidence type="ECO:0000313" key="4">
    <source>
        <dbReference type="EMBL" id="HAN29538.1"/>
    </source>
</evidence>
<dbReference type="STRING" id="1121937.GCA_000423125_03031"/>
<keyword evidence="1 3" id="KW-0547">Nucleotide-binding</keyword>
<dbReference type="AlphaFoldDB" id="A0A3C1KSM7"/>
<dbReference type="InterPro" id="IPR027417">
    <property type="entry name" value="P-loop_NTPase"/>
</dbReference>
<reference evidence="4 5" key="1">
    <citation type="journal article" date="2018" name="Nat. Biotechnol.">
        <title>A standardized bacterial taxonomy based on genome phylogeny substantially revises the tree of life.</title>
        <authorList>
            <person name="Parks D.H."/>
            <person name="Chuvochina M."/>
            <person name="Waite D.W."/>
            <person name="Rinke C."/>
            <person name="Skarshewski A."/>
            <person name="Chaumeil P.A."/>
            <person name="Hugenholtz P."/>
        </authorList>
    </citation>
    <scope>NUCLEOTIDE SEQUENCE [LARGE SCALE GENOMIC DNA]</scope>
    <source>
        <strain evidence="4">UBA9158</strain>
    </source>
</reference>
<keyword evidence="3" id="KW-0131">Cell cycle</keyword>
<dbReference type="GO" id="GO:0005524">
    <property type="term" value="F:ATP binding"/>
    <property type="evidence" value="ECO:0007669"/>
    <property type="project" value="UniProtKB-UniRule"/>
</dbReference>
<dbReference type="GO" id="GO:0032153">
    <property type="term" value="C:cell division site"/>
    <property type="evidence" value="ECO:0007669"/>
    <property type="project" value="TreeGrafter"/>
</dbReference>
<sequence length="438" mass="49439">MVKLYTGLPLLRGGVTAPVYLKLAPTLAHTGQAHLTLRRLNGAPVDPGRCQGGEAWIECAASFTFSGRPESGVNTAQQSPWGRYQADLQQPGFSRDPAQEAAVRHLQDLFERLLAREARGGGWLRRLRRERPQPERGLYMWGGVGRGKTYLMDTFFDCLPAEGKLRVHFHRFMQRVHAELKQLAGEKNPLQRVADRLAAEAKVVCFDEFFVTDIADAMILGGLMEALFARGVTLVATSNIEPARLYENGLQRQRFLPAIALIEQHTLVLNVDAGVDYRLRTLEKAELYHYPLDAEADVSLRESFERLAPHAATEGESLQINGRAIRTRSLADDVVWFDFAELCGGPRSQNDYIELAREFHAVVLSAVPALGAGNDDAARRFINLVDEFYDRNVKLVMAADRQLMDLYDGHRLRFEFQRTVSRLQEMQSHDYLAREHRP</sequence>
<dbReference type="GO" id="GO:0005737">
    <property type="term" value="C:cytoplasm"/>
    <property type="evidence" value="ECO:0007669"/>
    <property type="project" value="UniProtKB-SubCell"/>
</dbReference>
<comment type="similarity">
    <text evidence="3">Belongs to the AFG1 ATPase family. ZapE subfamily.</text>
</comment>
<comment type="subcellular location">
    <subcellularLocation>
        <location evidence="3">Cytoplasm</location>
    </subcellularLocation>
</comment>
<dbReference type="PANTHER" id="PTHR12169">
    <property type="entry name" value="ATPASE N2B"/>
    <property type="match status" value="1"/>
</dbReference>
<gene>
    <name evidence="3" type="primary">zapE</name>
    <name evidence="4" type="ORF">DCP75_17790</name>
</gene>
<evidence type="ECO:0000256" key="3">
    <source>
        <dbReference type="HAMAP-Rule" id="MF_01919"/>
    </source>
</evidence>
<dbReference type="GO" id="GO:0051301">
    <property type="term" value="P:cell division"/>
    <property type="evidence" value="ECO:0007669"/>
    <property type="project" value="UniProtKB-UniRule"/>
</dbReference>